<dbReference type="InterPro" id="IPR036397">
    <property type="entry name" value="RNaseH_sf"/>
</dbReference>
<dbReference type="InterPro" id="IPR001584">
    <property type="entry name" value="Integrase_cat-core"/>
</dbReference>
<protein>
    <recommendedName>
        <fullName evidence="1">Integrase catalytic domain-containing protein</fullName>
    </recommendedName>
</protein>
<dbReference type="GO" id="GO:0003676">
    <property type="term" value="F:nucleic acid binding"/>
    <property type="evidence" value="ECO:0007669"/>
    <property type="project" value="InterPro"/>
</dbReference>
<reference evidence="3" key="1">
    <citation type="journal article" date="2013" name="Nature">
        <title>Draft genome of the wheat A-genome progenitor Triticum urartu.</title>
        <authorList>
            <person name="Ling H.Q."/>
            <person name="Zhao S."/>
            <person name="Liu D."/>
            <person name="Wang J."/>
            <person name="Sun H."/>
            <person name="Zhang C."/>
            <person name="Fan H."/>
            <person name="Li D."/>
            <person name="Dong L."/>
            <person name="Tao Y."/>
            <person name="Gao C."/>
            <person name="Wu H."/>
            <person name="Li Y."/>
            <person name="Cui Y."/>
            <person name="Guo X."/>
            <person name="Zheng S."/>
            <person name="Wang B."/>
            <person name="Yu K."/>
            <person name="Liang Q."/>
            <person name="Yang W."/>
            <person name="Lou X."/>
            <person name="Chen J."/>
            <person name="Feng M."/>
            <person name="Jian J."/>
            <person name="Zhang X."/>
            <person name="Luo G."/>
            <person name="Jiang Y."/>
            <person name="Liu J."/>
            <person name="Wang Z."/>
            <person name="Sha Y."/>
            <person name="Zhang B."/>
            <person name="Wu H."/>
            <person name="Tang D."/>
            <person name="Shen Q."/>
            <person name="Xue P."/>
            <person name="Zou S."/>
            <person name="Wang X."/>
            <person name="Liu X."/>
            <person name="Wang F."/>
            <person name="Yang Y."/>
            <person name="An X."/>
            <person name="Dong Z."/>
            <person name="Zhang K."/>
            <person name="Zhang X."/>
            <person name="Luo M.C."/>
            <person name="Dvorak J."/>
            <person name="Tong Y."/>
            <person name="Wang J."/>
            <person name="Yang H."/>
            <person name="Li Z."/>
            <person name="Wang D."/>
            <person name="Zhang A."/>
            <person name="Wang J."/>
        </authorList>
    </citation>
    <scope>NUCLEOTIDE SEQUENCE</scope>
    <source>
        <strain evidence="3">cv. G1812</strain>
    </source>
</reference>
<reference evidence="2" key="3">
    <citation type="submission" date="2022-06" db="UniProtKB">
        <authorList>
            <consortium name="EnsemblPlants"/>
        </authorList>
    </citation>
    <scope>IDENTIFICATION</scope>
</reference>
<feature type="domain" description="Integrase catalytic" evidence="1">
    <location>
        <begin position="1"/>
        <end position="98"/>
    </location>
</feature>
<reference evidence="2" key="2">
    <citation type="submission" date="2018-03" db="EMBL/GenBank/DDBJ databases">
        <title>The Triticum urartu genome reveals the dynamic nature of wheat genome evolution.</title>
        <authorList>
            <person name="Ling H."/>
            <person name="Ma B."/>
            <person name="Shi X."/>
            <person name="Liu H."/>
            <person name="Dong L."/>
            <person name="Sun H."/>
            <person name="Cao Y."/>
            <person name="Gao Q."/>
            <person name="Zheng S."/>
            <person name="Li Y."/>
            <person name="Yu Y."/>
            <person name="Du H."/>
            <person name="Qi M."/>
            <person name="Li Y."/>
            <person name="Yu H."/>
            <person name="Cui Y."/>
            <person name="Wang N."/>
            <person name="Chen C."/>
            <person name="Wu H."/>
            <person name="Zhao Y."/>
            <person name="Zhang J."/>
            <person name="Li Y."/>
            <person name="Zhou W."/>
            <person name="Zhang B."/>
            <person name="Hu W."/>
            <person name="Eijk M."/>
            <person name="Tang J."/>
            <person name="Witsenboer H."/>
            <person name="Zhao S."/>
            <person name="Li Z."/>
            <person name="Zhang A."/>
            <person name="Wang D."/>
            <person name="Liang C."/>
        </authorList>
    </citation>
    <scope>NUCLEOTIDE SEQUENCE [LARGE SCALE GENOMIC DNA]</scope>
    <source>
        <strain evidence="2">cv. G1812</strain>
    </source>
</reference>
<dbReference type="PROSITE" id="PS50994">
    <property type="entry name" value="INTEGRASE"/>
    <property type="match status" value="1"/>
</dbReference>
<evidence type="ECO:0000313" key="2">
    <source>
        <dbReference type="EnsemblPlants" id="TuG1812G0600002398.01.T01.cds322623"/>
    </source>
</evidence>
<keyword evidence="3" id="KW-1185">Reference proteome</keyword>
<organism evidence="2 3">
    <name type="scientific">Triticum urartu</name>
    <name type="common">Red wild einkorn</name>
    <name type="synonym">Crithodium urartu</name>
    <dbReference type="NCBI Taxonomy" id="4572"/>
    <lineage>
        <taxon>Eukaryota</taxon>
        <taxon>Viridiplantae</taxon>
        <taxon>Streptophyta</taxon>
        <taxon>Embryophyta</taxon>
        <taxon>Tracheophyta</taxon>
        <taxon>Spermatophyta</taxon>
        <taxon>Magnoliopsida</taxon>
        <taxon>Liliopsida</taxon>
        <taxon>Poales</taxon>
        <taxon>Poaceae</taxon>
        <taxon>BOP clade</taxon>
        <taxon>Pooideae</taxon>
        <taxon>Triticodae</taxon>
        <taxon>Triticeae</taxon>
        <taxon>Triticinae</taxon>
        <taxon>Triticum</taxon>
    </lineage>
</organism>
<dbReference type="PANTHER" id="PTHR35046">
    <property type="entry name" value="ZINC KNUCKLE (CCHC-TYPE) FAMILY PROTEIN"/>
    <property type="match status" value="1"/>
</dbReference>
<dbReference type="AlphaFoldDB" id="A0A8R7QT01"/>
<dbReference type="InterPro" id="IPR012337">
    <property type="entry name" value="RNaseH-like_sf"/>
</dbReference>
<dbReference type="Gene3D" id="3.30.420.10">
    <property type="entry name" value="Ribonuclease H-like superfamily/Ribonuclease H"/>
    <property type="match status" value="1"/>
</dbReference>
<dbReference type="Proteomes" id="UP000015106">
    <property type="component" value="Chromosome 6"/>
</dbReference>
<name>A0A8R7QT01_TRIUA</name>
<evidence type="ECO:0000259" key="1">
    <source>
        <dbReference type="PROSITE" id="PS50994"/>
    </source>
</evidence>
<proteinExistence type="predicted"/>
<dbReference type="PANTHER" id="PTHR35046:SF9">
    <property type="entry name" value="RNA-DIRECTED DNA POLYMERASE"/>
    <property type="match status" value="1"/>
</dbReference>
<accession>A0A8R7QT01</accession>
<evidence type="ECO:0000313" key="3">
    <source>
        <dbReference type="Proteomes" id="UP000015106"/>
    </source>
</evidence>
<dbReference type="EnsemblPlants" id="TuG1812G0600002398.01.T01">
    <property type="protein sequence ID" value="TuG1812G0600002398.01.T01.cds322623"/>
    <property type="gene ID" value="TuG1812G0600002398.01"/>
</dbReference>
<sequence>LHGVPRTIVSDHDTKFLSYFWKTLWAKLGTKLLFSTTCHPQMDGQTEVVNGTLSMMLRAVLKKNLKMWEECLPHVEFAYNRAVHSTTNFSSFEIVYGF</sequence>
<dbReference type="Gramene" id="TuG1812G0600002398.01.T01">
    <property type="protein sequence ID" value="TuG1812G0600002398.01.T01.cds322623"/>
    <property type="gene ID" value="TuG1812G0600002398.01"/>
</dbReference>
<dbReference type="SUPFAM" id="SSF53098">
    <property type="entry name" value="Ribonuclease H-like"/>
    <property type="match status" value="1"/>
</dbReference>
<dbReference type="GO" id="GO:0015074">
    <property type="term" value="P:DNA integration"/>
    <property type="evidence" value="ECO:0007669"/>
    <property type="project" value="InterPro"/>
</dbReference>